<dbReference type="Proteomes" id="UP001612741">
    <property type="component" value="Unassembled WGS sequence"/>
</dbReference>
<feature type="domain" description="Peptidase M48" evidence="7">
    <location>
        <begin position="260"/>
        <end position="318"/>
    </location>
</feature>
<dbReference type="InterPro" id="IPR036844">
    <property type="entry name" value="Hint_dom_sf"/>
</dbReference>
<keyword evidence="4 6" id="KW-0862">Zinc</keyword>
<accession>A0ABW7YQV7</accession>
<evidence type="ECO:0000259" key="7">
    <source>
        <dbReference type="Pfam" id="PF01435"/>
    </source>
</evidence>
<comment type="caution">
    <text evidence="8">The sequence shown here is derived from an EMBL/GenBank/DDBJ whole genome shotgun (WGS) entry which is preliminary data.</text>
</comment>
<proteinExistence type="inferred from homology"/>
<keyword evidence="1 6" id="KW-0645">Protease</keyword>
<evidence type="ECO:0000256" key="5">
    <source>
        <dbReference type="ARBA" id="ARBA00023049"/>
    </source>
</evidence>
<dbReference type="EMBL" id="JBITGY010000003">
    <property type="protein sequence ID" value="MFI6497990.1"/>
    <property type="molecule type" value="Genomic_DNA"/>
</dbReference>
<gene>
    <name evidence="8" type="ORF">ACIBG2_11420</name>
</gene>
<comment type="cofactor">
    <cofactor evidence="6">
        <name>Zn(2+)</name>
        <dbReference type="ChEBI" id="CHEBI:29105"/>
    </cofactor>
    <text evidence="6">Binds 1 zinc ion per subunit.</text>
</comment>
<dbReference type="EC" id="3.4.24.-" evidence="8"/>
<sequence>MQTGDGLFKAIETFSIGDEVLAAGVDLNWSAKPVVFSSGTTVASLQRFTVLVVYQNTAIAVTSDHLFLLEDRTLKRADRLAPTDVLVSPQGEAVPITSVHVGDYYAGFHHIATSLDSPDTNLDGRLLNTNGVISADYVVQLRARSEDVTGFNPPDDLPVVGSPEYVAQFGESSRQAPQLPQGFNEPKIIVDPQVYNAPDLAPNSFVPAETIALHVPDDACSFISKEEAARKAQDPKRAFSDPAAREWSEALVHLHRAWYPDITYHVDWTDEDVNAYAWVENGVRHVALKGGLIRHMKLETEAIALILAHEIGHHYGGDPKFPGGLSCEGQADYYGVRDAMRKVWFGFQYITVTDAAIAQMANFFNVPNVPTAPGGSAGCSHPPGACRIATYHAAVSLSGKPACAS</sequence>
<evidence type="ECO:0000256" key="1">
    <source>
        <dbReference type="ARBA" id="ARBA00022670"/>
    </source>
</evidence>
<keyword evidence="5 6" id="KW-0482">Metalloprotease</keyword>
<evidence type="ECO:0000313" key="9">
    <source>
        <dbReference type="Proteomes" id="UP001612741"/>
    </source>
</evidence>
<dbReference type="GO" id="GO:0008237">
    <property type="term" value="F:metallopeptidase activity"/>
    <property type="evidence" value="ECO:0007669"/>
    <property type="project" value="UniProtKB-KW"/>
</dbReference>
<reference evidence="8 9" key="1">
    <citation type="submission" date="2024-10" db="EMBL/GenBank/DDBJ databases">
        <title>The Natural Products Discovery Center: Release of the First 8490 Sequenced Strains for Exploring Actinobacteria Biosynthetic Diversity.</title>
        <authorList>
            <person name="Kalkreuter E."/>
            <person name="Kautsar S.A."/>
            <person name="Yang D."/>
            <person name="Bader C.D."/>
            <person name="Teijaro C.N."/>
            <person name="Fluegel L."/>
            <person name="Davis C.M."/>
            <person name="Simpson J.R."/>
            <person name="Lauterbach L."/>
            <person name="Steele A.D."/>
            <person name="Gui C."/>
            <person name="Meng S."/>
            <person name="Li G."/>
            <person name="Viehrig K."/>
            <person name="Ye F."/>
            <person name="Su P."/>
            <person name="Kiefer A.F."/>
            <person name="Nichols A."/>
            <person name="Cepeda A.J."/>
            <person name="Yan W."/>
            <person name="Fan B."/>
            <person name="Jiang Y."/>
            <person name="Adhikari A."/>
            <person name="Zheng C.-J."/>
            <person name="Schuster L."/>
            <person name="Cowan T.M."/>
            <person name="Smanski M.J."/>
            <person name="Chevrette M.G."/>
            <person name="De Carvalho L.P.S."/>
            <person name="Shen B."/>
        </authorList>
    </citation>
    <scope>NUCLEOTIDE SEQUENCE [LARGE SCALE GENOMIC DNA]</scope>
    <source>
        <strain evidence="8 9">NPDC050545</strain>
    </source>
</reference>
<dbReference type="RefSeq" id="WP_397081251.1">
    <property type="nucleotide sequence ID" value="NZ_JBITGY010000003.1"/>
</dbReference>
<comment type="similarity">
    <text evidence="6">Belongs to the peptidase M48 family.</text>
</comment>
<evidence type="ECO:0000313" key="8">
    <source>
        <dbReference type="EMBL" id="MFI6497990.1"/>
    </source>
</evidence>
<protein>
    <submittedName>
        <fullName evidence="8">M48 family metalloprotease</fullName>
        <ecNumber evidence="8">3.4.24.-</ecNumber>
    </submittedName>
</protein>
<dbReference type="InterPro" id="IPR001915">
    <property type="entry name" value="Peptidase_M48"/>
</dbReference>
<dbReference type="Gene3D" id="3.30.2010.10">
    <property type="entry name" value="Metalloproteases ('zincins'), catalytic domain"/>
    <property type="match status" value="1"/>
</dbReference>
<name>A0ABW7YQV7_9ACTN</name>
<dbReference type="Gene3D" id="2.170.16.10">
    <property type="entry name" value="Hedgehog/Intein (Hint) domain"/>
    <property type="match status" value="1"/>
</dbReference>
<keyword evidence="3 6" id="KW-0378">Hydrolase</keyword>
<evidence type="ECO:0000256" key="4">
    <source>
        <dbReference type="ARBA" id="ARBA00022833"/>
    </source>
</evidence>
<evidence type="ECO:0000256" key="3">
    <source>
        <dbReference type="ARBA" id="ARBA00022801"/>
    </source>
</evidence>
<evidence type="ECO:0000256" key="2">
    <source>
        <dbReference type="ARBA" id="ARBA00022723"/>
    </source>
</evidence>
<keyword evidence="2" id="KW-0479">Metal-binding</keyword>
<evidence type="ECO:0000256" key="6">
    <source>
        <dbReference type="RuleBase" id="RU003983"/>
    </source>
</evidence>
<keyword evidence="9" id="KW-1185">Reference proteome</keyword>
<organism evidence="8 9">
    <name type="scientific">Nonomuraea typhae</name>
    <dbReference type="NCBI Taxonomy" id="2603600"/>
    <lineage>
        <taxon>Bacteria</taxon>
        <taxon>Bacillati</taxon>
        <taxon>Actinomycetota</taxon>
        <taxon>Actinomycetes</taxon>
        <taxon>Streptosporangiales</taxon>
        <taxon>Streptosporangiaceae</taxon>
        <taxon>Nonomuraea</taxon>
    </lineage>
</organism>
<dbReference type="SUPFAM" id="SSF51294">
    <property type="entry name" value="Hedgehog/intein (Hint) domain"/>
    <property type="match status" value="1"/>
</dbReference>
<dbReference type="Pfam" id="PF01435">
    <property type="entry name" value="Peptidase_M48"/>
    <property type="match status" value="1"/>
</dbReference>